<name>A0A6I4P8K0_9MICO</name>
<feature type="compositionally biased region" description="Low complexity" evidence="1">
    <location>
        <begin position="1"/>
        <end position="23"/>
    </location>
</feature>
<feature type="region of interest" description="Disordered" evidence="1">
    <location>
        <begin position="1"/>
        <end position="44"/>
    </location>
</feature>
<protein>
    <submittedName>
        <fullName evidence="2">Uncharacterized protein</fullName>
    </submittedName>
</protein>
<evidence type="ECO:0000313" key="3">
    <source>
        <dbReference type="Proteomes" id="UP000438182"/>
    </source>
</evidence>
<evidence type="ECO:0000256" key="1">
    <source>
        <dbReference type="SAM" id="MobiDB-lite"/>
    </source>
</evidence>
<dbReference type="Proteomes" id="UP000438182">
    <property type="component" value="Unassembled WGS sequence"/>
</dbReference>
<reference evidence="2 3" key="1">
    <citation type="submission" date="2019-12" db="EMBL/GenBank/DDBJ databases">
        <authorList>
            <person name="Kim Y.S."/>
        </authorList>
    </citation>
    <scope>NUCLEOTIDE SEQUENCE [LARGE SCALE GENOMIC DNA]</scope>
    <source>
        <strain evidence="2 3">MMS17-SY077</strain>
    </source>
</reference>
<evidence type="ECO:0000313" key="2">
    <source>
        <dbReference type="EMBL" id="MWC00405.1"/>
    </source>
</evidence>
<organism evidence="2 3">
    <name type="scientific">Agromyces seonyuensis</name>
    <dbReference type="NCBI Taxonomy" id="2662446"/>
    <lineage>
        <taxon>Bacteria</taxon>
        <taxon>Bacillati</taxon>
        <taxon>Actinomycetota</taxon>
        <taxon>Actinomycetes</taxon>
        <taxon>Micrococcales</taxon>
        <taxon>Microbacteriaceae</taxon>
        <taxon>Agromyces</taxon>
    </lineage>
</organism>
<dbReference type="EMBL" id="WSTA01000141">
    <property type="protein sequence ID" value="MWC00405.1"/>
    <property type="molecule type" value="Genomic_DNA"/>
</dbReference>
<sequence>AGTVPTAPAAGMPARPPAAYRAPAPEPAPIAWRKRRRETPARWDSVSSTGIAEVSSVFTNHCLSLGRPGPLRLRHRCLA</sequence>
<dbReference type="AlphaFoldDB" id="A0A6I4P8K0"/>
<feature type="non-terminal residue" evidence="2">
    <location>
        <position position="1"/>
    </location>
</feature>
<accession>A0A6I4P8K0</accession>
<comment type="caution">
    <text evidence="2">The sequence shown here is derived from an EMBL/GenBank/DDBJ whole genome shotgun (WGS) entry which is preliminary data.</text>
</comment>
<keyword evidence="3" id="KW-1185">Reference proteome</keyword>
<gene>
    <name evidence="2" type="ORF">GB864_17850</name>
</gene>
<proteinExistence type="predicted"/>